<dbReference type="Gene3D" id="3.20.110.20">
    <property type="match status" value="1"/>
</dbReference>
<feature type="compositionally biased region" description="Basic residues" evidence="3">
    <location>
        <begin position="429"/>
        <end position="444"/>
    </location>
</feature>
<dbReference type="InterPro" id="IPR052046">
    <property type="entry name" value="GH57_Enzymes"/>
</dbReference>
<dbReference type="GO" id="GO:0005975">
    <property type="term" value="P:carbohydrate metabolic process"/>
    <property type="evidence" value="ECO:0007669"/>
    <property type="project" value="InterPro"/>
</dbReference>
<feature type="domain" description="Glycoside hydrolase family 57 N-terminal" evidence="4">
    <location>
        <begin position="6"/>
        <end position="294"/>
    </location>
</feature>
<dbReference type="PANTHER" id="PTHR36306:SF1">
    <property type="entry name" value="ALPHA-AMYLASE-RELATED"/>
    <property type="match status" value="1"/>
</dbReference>
<evidence type="ECO:0000256" key="1">
    <source>
        <dbReference type="ARBA" id="ARBA00006821"/>
    </source>
</evidence>
<comment type="similarity">
    <text evidence="1">Belongs to the glycosyl hydrolase 57 family.</text>
</comment>
<evidence type="ECO:0000256" key="2">
    <source>
        <dbReference type="ARBA" id="ARBA00023277"/>
    </source>
</evidence>
<dbReference type="CDD" id="cd10795">
    <property type="entry name" value="GH57N_MJA1_like"/>
    <property type="match status" value="1"/>
</dbReference>
<protein>
    <submittedName>
        <fullName evidence="5">Alpha-amylase</fullName>
    </submittedName>
</protein>
<dbReference type="STRING" id="1484053.SAMN05444274_103413"/>
<dbReference type="OrthoDB" id="138256at2"/>
<accession>A0A1M4YNZ9</accession>
<sequence>MKTICLFFEVHQPFRHRKYRFFDIGNDHYYYDDYANETIMRKIAEKSYLPTNRVLLKLAKELNGNFKVAFSLSGVAMEQFELYAPEVIDSFKELTRTGCVEFLSETYSHSLASLKDKTVFEEQVRLHDQKIFELFGQKPKVFKNTEMIYSDDIGAQVCQMGYQGMLTEGARHILGWKSPNFLYVNARNPRLKVLMRNFKLSDDISFRFSNNNWSEYPLTAEKFTGWLKKLDSNEEVVNLFLSYESFGERQPKESGIFEFLERWAQLVAEDNSLKFATPSQIIKELQPVSVVSVPNPISWADEERDLTAWLGNEMQKEAFENLYELRRRMASCTDPKLIRDWNYLQISDHFYYMSTKFFSSGEAHSYYNPFESPYEAFINYMNVLSDFKIRLNAVTPENEKEQEVAALHKLLASKEQKIKKMEAELQRLQKPKTRQKKTTKKRKA</sequence>
<dbReference type="EMBL" id="FQUM01000003">
    <property type="protein sequence ID" value="SHF07383.1"/>
    <property type="molecule type" value="Genomic_DNA"/>
</dbReference>
<dbReference type="GO" id="GO:0003824">
    <property type="term" value="F:catalytic activity"/>
    <property type="evidence" value="ECO:0007669"/>
    <property type="project" value="InterPro"/>
</dbReference>
<dbReference type="Pfam" id="PF03065">
    <property type="entry name" value="Glyco_hydro_57"/>
    <property type="match status" value="1"/>
</dbReference>
<reference evidence="5 6" key="1">
    <citation type="submission" date="2016-11" db="EMBL/GenBank/DDBJ databases">
        <authorList>
            <person name="Jaros S."/>
            <person name="Januszkiewicz K."/>
            <person name="Wedrychowicz H."/>
        </authorList>
    </citation>
    <scope>NUCLEOTIDE SEQUENCE [LARGE SCALE GENOMIC DNA]</scope>
    <source>
        <strain evidence="5 6">DSM 26910</strain>
    </source>
</reference>
<gene>
    <name evidence="5" type="ORF">SAMN05444274_103413</name>
</gene>
<dbReference type="InterPro" id="IPR011330">
    <property type="entry name" value="Glyco_hydro/deAcase_b/a-brl"/>
</dbReference>
<evidence type="ECO:0000259" key="4">
    <source>
        <dbReference type="Pfam" id="PF03065"/>
    </source>
</evidence>
<proteinExistence type="inferred from homology"/>
<evidence type="ECO:0000313" key="5">
    <source>
        <dbReference type="EMBL" id="SHF07383.1"/>
    </source>
</evidence>
<name>A0A1M4YNZ9_9BACT</name>
<dbReference type="AlphaFoldDB" id="A0A1M4YNZ9"/>
<dbReference type="PANTHER" id="PTHR36306">
    <property type="entry name" value="ALPHA-AMYLASE-RELATED-RELATED"/>
    <property type="match status" value="1"/>
</dbReference>
<feature type="region of interest" description="Disordered" evidence="3">
    <location>
        <begin position="422"/>
        <end position="444"/>
    </location>
</feature>
<dbReference type="SUPFAM" id="SSF88713">
    <property type="entry name" value="Glycoside hydrolase/deacetylase"/>
    <property type="match status" value="1"/>
</dbReference>
<dbReference type="RefSeq" id="WP_073000558.1">
    <property type="nucleotide sequence ID" value="NZ_FQUM01000003.1"/>
</dbReference>
<evidence type="ECO:0000313" key="6">
    <source>
        <dbReference type="Proteomes" id="UP000184164"/>
    </source>
</evidence>
<keyword evidence="2" id="KW-0119">Carbohydrate metabolism</keyword>
<keyword evidence="6" id="KW-1185">Reference proteome</keyword>
<organism evidence="5 6">
    <name type="scientific">Mariniphaga anaerophila</name>
    <dbReference type="NCBI Taxonomy" id="1484053"/>
    <lineage>
        <taxon>Bacteria</taxon>
        <taxon>Pseudomonadati</taxon>
        <taxon>Bacteroidota</taxon>
        <taxon>Bacteroidia</taxon>
        <taxon>Marinilabiliales</taxon>
        <taxon>Prolixibacteraceae</taxon>
        <taxon>Mariniphaga</taxon>
    </lineage>
</organism>
<dbReference type="Proteomes" id="UP000184164">
    <property type="component" value="Unassembled WGS sequence"/>
</dbReference>
<evidence type="ECO:0000256" key="3">
    <source>
        <dbReference type="SAM" id="MobiDB-lite"/>
    </source>
</evidence>
<dbReference type="InterPro" id="IPR004300">
    <property type="entry name" value="Glyco_hydro_57_N"/>
</dbReference>